<proteinExistence type="predicted"/>
<reference evidence="1" key="1">
    <citation type="submission" date="2023-04" db="EMBL/GenBank/DDBJ databases">
        <title>A chromosome-level genome assembly of the parasitoid wasp Eretmocerus hayati.</title>
        <authorList>
            <person name="Zhong Y."/>
            <person name="Liu S."/>
            <person name="Liu Y."/>
        </authorList>
    </citation>
    <scope>NUCLEOTIDE SEQUENCE</scope>
    <source>
        <strain evidence="1">ZJU_SS_LIU_2023</strain>
    </source>
</reference>
<accession>A0ACC2NF09</accession>
<dbReference type="EMBL" id="CM056743">
    <property type="protein sequence ID" value="KAJ8668847.1"/>
    <property type="molecule type" value="Genomic_DNA"/>
</dbReference>
<evidence type="ECO:0000313" key="2">
    <source>
        <dbReference type="Proteomes" id="UP001239111"/>
    </source>
</evidence>
<sequence length="527" mass="62592">MVIEAGVVVAEVISVSIKERPSASSYDSHHDQSSNLEILHQALSALKLNSNREKLIRSLQQRILTRNSNNLLRQHFQIWRNYKSNTLNNDNKNPSRILSANSSDARSKIEILVGAIAQEQKRVHESQGGAGDAPGVSKGGIKGEGRVGRVVESDRLRKMRERQEQRKLERLKRLQERKKIEEERRVKEKGRIAQLDREAKKATKETIDAAKKALGQCELPRNKRAIVHRIRQQGCRDESVAELHRKLPTVATSPGFLQRMEARAEARKLRIKQADELRQRKRDEEKKRLEARQRQAEEEQRLQHIQAMKEAVKQRREHEAKRLKEIEKAQELENRADNFYQRLLLRRYVLEPLKLLVSQKADLLTKADRRYQEILLLKILTAWRKECLERRETKLNLASKLYRHNLLWYTFDDWRNSTLESRRKFQVACDFSEMRLLTHSFQHWHELCRKIRKAESLLETKADRHFGKKLKKRYLELWRRYLTIADDVKQREMRRDEWRNLIRKFIPRKSEIQIPQLQDLDQCVDVR</sequence>
<organism evidence="1 2">
    <name type="scientific">Eretmocerus hayati</name>
    <dbReference type="NCBI Taxonomy" id="131215"/>
    <lineage>
        <taxon>Eukaryota</taxon>
        <taxon>Metazoa</taxon>
        <taxon>Ecdysozoa</taxon>
        <taxon>Arthropoda</taxon>
        <taxon>Hexapoda</taxon>
        <taxon>Insecta</taxon>
        <taxon>Pterygota</taxon>
        <taxon>Neoptera</taxon>
        <taxon>Endopterygota</taxon>
        <taxon>Hymenoptera</taxon>
        <taxon>Apocrita</taxon>
        <taxon>Proctotrupomorpha</taxon>
        <taxon>Chalcidoidea</taxon>
        <taxon>Aphelinidae</taxon>
        <taxon>Aphelininae</taxon>
        <taxon>Eretmocerus</taxon>
    </lineage>
</organism>
<name>A0ACC2NF09_9HYME</name>
<dbReference type="Proteomes" id="UP001239111">
    <property type="component" value="Chromosome 3"/>
</dbReference>
<gene>
    <name evidence="1" type="ORF">QAD02_000106</name>
</gene>
<comment type="caution">
    <text evidence="1">The sequence shown here is derived from an EMBL/GenBank/DDBJ whole genome shotgun (WGS) entry which is preliminary data.</text>
</comment>
<evidence type="ECO:0000313" key="1">
    <source>
        <dbReference type="EMBL" id="KAJ8668847.1"/>
    </source>
</evidence>
<protein>
    <submittedName>
        <fullName evidence="1">Uncharacterized protein</fullName>
    </submittedName>
</protein>
<keyword evidence="2" id="KW-1185">Reference proteome</keyword>